<feature type="domain" description="Glycosyl transferase family 1" evidence="1">
    <location>
        <begin position="196"/>
        <end position="338"/>
    </location>
</feature>
<evidence type="ECO:0000259" key="1">
    <source>
        <dbReference type="Pfam" id="PF00534"/>
    </source>
</evidence>
<keyword evidence="2" id="KW-0808">Transferase</keyword>
<keyword evidence="2" id="KW-0328">Glycosyltransferase</keyword>
<evidence type="ECO:0000313" key="2">
    <source>
        <dbReference type="EMBL" id="MFC4261282.1"/>
    </source>
</evidence>
<comment type="caution">
    <text evidence="2">The sequence shown here is derived from an EMBL/GenBank/DDBJ whole genome shotgun (WGS) entry which is preliminary data.</text>
</comment>
<keyword evidence="3" id="KW-1185">Reference proteome</keyword>
<dbReference type="GO" id="GO:0016757">
    <property type="term" value="F:glycosyltransferase activity"/>
    <property type="evidence" value="ECO:0007669"/>
    <property type="project" value="UniProtKB-KW"/>
</dbReference>
<dbReference type="InterPro" id="IPR001296">
    <property type="entry name" value="Glyco_trans_1"/>
</dbReference>
<dbReference type="RefSeq" id="WP_379705333.1">
    <property type="nucleotide sequence ID" value="NZ_JBHSCZ010000001.1"/>
</dbReference>
<protein>
    <submittedName>
        <fullName evidence="2">Glycosyltransferase</fullName>
        <ecNumber evidence="2">2.4.-.-</ecNumber>
    </submittedName>
</protein>
<proteinExistence type="predicted"/>
<sequence>MKIFITIPWFTPAFKAGGPIQSIANMVVGYAPANIRYYVFCSNKDLDGTALTGITTDCWIDFNDHTKVWYSSVTSNTSNQLHAEVSTIAPDVLFVIGLFDWYYNIVPLLFCKVPLKILSVRGMLHEGALTQKRFKKQVFIKALQWWGIQKKVKFHATDAVEAQFIKNIFGLTAQVNIAANYPQLLAAQPLAVTKQPGTLVLCSMALISAMKNHLLVLQALQQCTSAIDYHIYGPVKDAAYWQQCQQVILQMPAHINVMYHGAIASDAVAAAVAASQVFILPSKSENYGHAIIEALQIGRPVITSEHTPWQHLANAKAGENVPLTVDAITAAIEKFANMDATTFQEYVEGAADYAAYAIQQHQLDNAYQRLFKA</sequence>
<dbReference type="Pfam" id="PF00534">
    <property type="entry name" value="Glycos_transf_1"/>
    <property type="match status" value="1"/>
</dbReference>
<dbReference type="EC" id="2.4.-.-" evidence="2"/>
<dbReference type="PANTHER" id="PTHR12526">
    <property type="entry name" value="GLYCOSYLTRANSFERASE"/>
    <property type="match status" value="1"/>
</dbReference>
<reference evidence="3" key="1">
    <citation type="journal article" date="2019" name="Int. J. Syst. Evol. Microbiol.">
        <title>The Global Catalogue of Microorganisms (GCM) 10K type strain sequencing project: providing services to taxonomists for standard genome sequencing and annotation.</title>
        <authorList>
            <consortium name="The Broad Institute Genomics Platform"/>
            <consortium name="The Broad Institute Genome Sequencing Center for Infectious Disease"/>
            <person name="Wu L."/>
            <person name="Ma J."/>
        </authorList>
    </citation>
    <scope>NUCLEOTIDE SEQUENCE [LARGE SCALE GENOMIC DNA]</scope>
    <source>
        <strain evidence="3">CECT 8289</strain>
    </source>
</reference>
<dbReference type="EMBL" id="JBHSCZ010000001">
    <property type="protein sequence ID" value="MFC4261282.1"/>
    <property type="molecule type" value="Genomic_DNA"/>
</dbReference>
<name>A0ABV8QLU1_9BACT</name>
<evidence type="ECO:0000313" key="3">
    <source>
        <dbReference type="Proteomes" id="UP001595907"/>
    </source>
</evidence>
<gene>
    <name evidence="2" type="ORF">ACFOWM_00200</name>
</gene>
<dbReference type="Gene3D" id="3.40.50.2000">
    <property type="entry name" value="Glycogen Phosphorylase B"/>
    <property type="match status" value="1"/>
</dbReference>
<dbReference type="Proteomes" id="UP001595907">
    <property type="component" value="Unassembled WGS sequence"/>
</dbReference>
<accession>A0ABV8QLU1</accession>
<organism evidence="2 3">
    <name type="scientific">Ferruginibacter yonginensis</name>
    <dbReference type="NCBI Taxonomy" id="1310416"/>
    <lineage>
        <taxon>Bacteria</taxon>
        <taxon>Pseudomonadati</taxon>
        <taxon>Bacteroidota</taxon>
        <taxon>Chitinophagia</taxon>
        <taxon>Chitinophagales</taxon>
        <taxon>Chitinophagaceae</taxon>
        <taxon>Ferruginibacter</taxon>
    </lineage>
</organism>
<dbReference type="SUPFAM" id="SSF53756">
    <property type="entry name" value="UDP-Glycosyltransferase/glycogen phosphorylase"/>
    <property type="match status" value="1"/>
</dbReference>